<reference evidence="3 4" key="1">
    <citation type="journal article" date="2021" name="Nat. Commun.">
        <title>Incipient diploidization of the medicinal plant Perilla within 10,000 years.</title>
        <authorList>
            <person name="Zhang Y."/>
            <person name="Shen Q."/>
            <person name="Leng L."/>
            <person name="Zhang D."/>
            <person name="Chen S."/>
            <person name="Shi Y."/>
            <person name="Ning Z."/>
            <person name="Chen S."/>
        </authorList>
    </citation>
    <scope>NUCLEOTIDE SEQUENCE [LARGE SCALE GENOMIC DNA]</scope>
    <source>
        <strain evidence="4">cv. PC099</strain>
    </source>
</reference>
<proteinExistence type="inferred from homology"/>
<organism evidence="3 4">
    <name type="scientific">Perilla frutescens var. hirtella</name>
    <name type="common">Perilla citriodora</name>
    <name type="synonym">Perilla setoyensis</name>
    <dbReference type="NCBI Taxonomy" id="608512"/>
    <lineage>
        <taxon>Eukaryota</taxon>
        <taxon>Viridiplantae</taxon>
        <taxon>Streptophyta</taxon>
        <taxon>Embryophyta</taxon>
        <taxon>Tracheophyta</taxon>
        <taxon>Spermatophyta</taxon>
        <taxon>Magnoliopsida</taxon>
        <taxon>eudicotyledons</taxon>
        <taxon>Gunneridae</taxon>
        <taxon>Pentapetalae</taxon>
        <taxon>asterids</taxon>
        <taxon>lamiids</taxon>
        <taxon>Lamiales</taxon>
        <taxon>Lamiaceae</taxon>
        <taxon>Nepetoideae</taxon>
        <taxon>Elsholtzieae</taxon>
        <taxon>Perilla</taxon>
    </lineage>
</organism>
<keyword evidence="2" id="KW-0677">Repeat</keyword>
<dbReference type="Proteomes" id="UP001190926">
    <property type="component" value="Unassembled WGS sequence"/>
</dbReference>
<dbReference type="PANTHER" id="PTHR47941">
    <property type="entry name" value="PENTATRICOPEPTIDE REPEAT-CONTAINING PROTEIN 3, MITOCHONDRIAL"/>
    <property type="match status" value="1"/>
</dbReference>
<dbReference type="EMBL" id="SDAM02000091">
    <property type="protein sequence ID" value="KAH6831035.1"/>
    <property type="molecule type" value="Genomic_DNA"/>
</dbReference>
<evidence type="ECO:0000313" key="4">
    <source>
        <dbReference type="Proteomes" id="UP001190926"/>
    </source>
</evidence>
<evidence type="ECO:0008006" key="5">
    <source>
        <dbReference type="Google" id="ProtNLM"/>
    </source>
</evidence>
<protein>
    <recommendedName>
        <fullName evidence="5">Pentatricopeptide repeat-containing protein</fullName>
    </recommendedName>
</protein>
<comment type="similarity">
    <text evidence="1">Belongs to the PPR family. P subfamily.</text>
</comment>
<evidence type="ECO:0000256" key="2">
    <source>
        <dbReference type="ARBA" id="ARBA00022737"/>
    </source>
</evidence>
<gene>
    <name evidence="3" type="ORF">C2S53_006801</name>
</gene>
<name>A0AAD4JC14_PERFH</name>
<comment type="caution">
    <text evidence="3">The sequence shown here is derived from an EMBL/GenBank/DDBJ whole genome shotgun (WGS) entry which is preliminary data.</text>
</comment>
<sequence>MRLSRRVGVSAIDLINGRGFAALASHKSVYLFDEMRRAGALVNEYTVSIVINCYCLLKRVHFGFALMDIFFRFGFEPNVTAFGNLIRGIFLDSEVADPVKLSKKLLNLRLCEPNDVMILTVVDGLF</sequence>
<dbReference type="InterPro" id="IPR011990">
    <property type="entry name" value="TPR-like_helical_dom_sf"/>
</dbReference>
<keyword evidence="4" id="KW-1185">Reference proteome</keyword>
<accession>A0AAD4JC14</accession>
<dbReference type="Gene3D" id="1.25.40.10">
    <property type="entry name" value="Tetratricopeptide repeat domain"/>
    <property type="match status" value="1"/>
</dbReference>
<evidence type="ECO:0000313" key="3">
    <source>
        <dbReference type="EMBL" id="KAH6831035.1"/>
    </source>
</evidence>
<dbReference type="AlphaFoldDB" id="A0AAD4JC14"/>
<evidence type="ECO:0000256" key="1">
    <source>
        <dbReference type="ARBA" id="ARBA00007626"/>
    </source>
</evidence>